<evidence type="ECO:0000259" key="1">
    <source>
        <dbReference type="Pfam" id="PF12458"/>
    </source>
</evidence>
<reference evidence="3 4" key="1">
    <citation type="submission" date="2020-08" db="EMBL/GenBank/DDBJ databases">
        <title>Genomic Encyclopedia of Type Strains, Phase IV (KMG-IV): sequencing the most valuable type-strain genomes for metagenomic binning, comparative biology and taxonomic classification.</title>
        <authorList>
            <person name="Goeker M."/>
        </authorList>
    </citation>
    <scope>NUCLEOTIDE SEQUENCE [LARGE SCALE GENOMIC DNA]</scope>
    <source>
        <strain evidence="3 4">DSM 44197</strain>
    </source>
</reference>
<dbReference type="InterPro" id="IPR020958">
    <property type="entry name" value="DUF3686"/>
</dbReference>
<dbReference type="EMBL" id="JACJIA010000005">
    <property type="protein sequence ID" value="MBA8952658.1"/>
    <property type="molecule type" value="Genomic_DNA"/>
</dbReference>
<dbReference type="InterPro" id="IPR027417">
    <property type="entry name" value="P-loop_NTPase"/>
</dbReference>
<dbReference type="Proteomes" id="UP000572680">
    <property type="component" value="Unassembled WGS sequence"/>
</dbReference>
<accession>A0A7W3LR03</accession>
<proteinExistence type="predicted"/>
<name>A0A7W3LR03_ACTNM</name>
<protein>
    <recommendedName>
        <fullName evidence="5">DNA repair ATPase</fullName>
    </recommendedName>
</protein>
<dbReference type="Gene3D" id="3.40.50.300">
    <property type="entry name" value="P-loop containing nucleotide triphosphate hydrolases"/>
    <property type="match status" value="1"/>
</dbReference>
<dbReference type="SUPFAM" id="SSF52540">
    <property type="entry name" value="P-loop containing nucleoside triphosphate hydrolases"/>
    <property type="match status" value="1"/>
</dbReference>
<evidence type="ECO:0008006" key="5">
    <source>
        <dbReference type="Google" id="ProtNLM"/>
    </source>
</evidence>
<organism evidence="3 4">
    <name type="scientific">Actinomadura namibiensis</name>
    <dbReference type="NCBI Taxonomy" id="182080"/>
    <lineage>
        <taxon>Bacteria</taxon>
        <taxon>Bacillati</taxon>
        <taxon>Actinomycetota</taxon>
        <taxon>Actinomycetes</taxon>
        <taxon>Streptosporangiales</taxon>
        <taxon>Thermomonosporaceae</taxon>
        <taxon>Actinomadura</taxon>
    </lineage>
</organism>
<dbReference type="Pfam" id="PF25472">
    <property type="entry name" value="DUF7902"/>
    <property type="match status" value="1"/>
</dbReference>
<sequence>MSQQTVPTGEAGLDHGTYEVLRSRLARHTAELAERAEALNARRLATFGGAELRLVGTERVRTDHDCAPRDIVAVGGLMLFGSNPSLGARPGTEVADVFALRRRARGDDGRIVFAEVAPETVPGLLDGPGFRRDFAEMYRYYRQARLLRLRRVEGRLLAVFQTGPRLTDIRVLRWRTGADGTVVYEDNRGERDHVLPDPHDFTWTETTRDDHVPGRFPHISINGEVFVDTLGGTLTVKVENDTESDAGVHSEPVDEPLQSLADAGVLHARVGALILLRIRPYNETAWRHLVFNTRTGQVVRLDGIEQACRRLPDDRGVIFPGGYYLDTGVAKTFDTDVTGLEYEGVVRSPNGEDVLYVFHSRDGGRCLLLPYNTVREQVANPIVCHGFALFDDGTLVALRAFGDEPARVHPVQVWATPFVSDAHAAAQPAGTGPLERVGNADLVRGIADSLAITRMVRDMEPSAEVFQALIAACARAADRHHWLGDTELGDLRDPLEQVRRTATLVLDEYKKVRALTVQAETAVNEAADTVGALVRRAATEAPDGADGWVALLAGLRRAQGRVETLRDIRYADTERIDDLAASLNNALDAAGRGAVEFLQGADAFTGYHAAIERLAADAAAIATAVEAMPVAERLAAQTEGLEVVTETVGSLDIADATVRTAILEHVGEVLGGVNRARAVLDNRRRDLLDVEGRAAFGAEFALLEQSVAGALATADAPERCDEHLGRLLLQIESLESRFADFDDFLAELENKRTDVYEAFSARKQSLLDERARQTTRLTESAERILAGVRRRAAMLASLEEINAFFATDAMVTRLRTVADELRGLGDQARAEELDGRVKAARQEAGRSLRDRLDLYGDGGGTIRLGRHRFAVNTQPIELTLVPDGDAMAFTVTGTGYRSPVREEGFAETRAFWTQTLPSENAEVYRAEYLAVTLLDEADPGDDLLHVVRTAAAARYDEGYERGVHDHDAAKILQVLLRLRQEAGLLRYSTHARAAAQLFWAFDLDEPARALWATRAASLVRARETFGRTRPVTDLVGELAAAIGGPHAVSAAEYLVEELASAPAGFVTGAGARTLLRDFDEAMGEARADFHKDLNALGDDLDARRQLAEAWLASFGNPDDLPEAVAVTLCGEAFPRYDSEAVLTATITDLLGTHPRVADRALNLRLDEVLSRVHRFRTERVPAFRVYQKRRNALVAAENKRLRLAEYKPKVMSSFVRNRLIDEVYLPLVGDNLAKQLGAAGNDKRTDRTGLLLLLSPPGYGKTTLMEYVADRLGLLLIKVDGPALGHGVTSLDPARAPDAAARREVEKINFALELGDNVLLYLDDIQHTSAELLQRFIPLCDAQRRIEGVRDGEPRTFDLRGRRFAVCMAGNPYTGSGTRFHVPDMLANRADVWNLGDVLSGREDLFALSYIENALTSNPVLAPLSTRDRGDIDLLVRMAADDDTVRPDRLTHPYQQAELDQILAVLGKLLRVQRTVWAVNRAYIASAAQADASRTEPPFLLQGSYRDMNKLAERIVPVMNDDELESTITDHYQAEAQTLTSDAEANLLKLAELRGLMTAVQQRRWAEVKAAHQRAQALGDDDSVARAIHLLADRVGSVEQAIERAAALPSNGDHRVR</sequence>
<evidence type="ECO:0000313" key="3">
    <source>
        <dbReference type="EMBL" id="MBA8952658.1"/>
    </source>
</evidence>
<evidence type="ECO:0000259" key="2">
    <source>
        <dbReference type="Pfam" id="PF25472"/>
    </source>
</evidence>
<dbReference type="Pfam" id="PF12458">
    <property type="entry name" value="DUF3686"/>
    <property type="match status" value="1"/>
</dbReference>
<feature type="domain" description="DUF7902" evidence="2">
    <location>
        <begin position="602"/>
        <end position="685"/>
    </location>
</feature>
<comment type="caution">
    <text evidence="3">The sequence shown here is derived from an EMBL/GenBank/DDBJ whole genome shotgun (WGS) entry which is preliminary data.</text>
</comment>
<dbReference type="RefSeq" id="WP_182844917.1">
    <property type="nucleotide sequence ID" value="NZ_BAAALP010000005.1"/>
</dbReference>
<dbReference type="InterPro" id="IPR057224">
    <property type="entry name" value="DUF7902"/>
</dbReference>
<evidence type="ECO:0000313" key="4">
    <source>
        <dbReference type="Proteomes" id="UP000572680"/>
    </source>
</evidence>
<keyword evidence="4" id="KW-1185">Reference proteome</keyword>
<gene>
    <name evidence="3" type="ORF">HNR61_004304</name>
</gene>
<feature type="domain" description="DUF3686" evidence="1">
    <location>
        <begin position="31"/>
        <end position="481"/>
    </location>
</feature>